<name>A0A4D6LZA7_VIGUN</name>
<proteinExistence type="predicted"/>
<keyword evidence="2" id="KW-1185">Reference proteome</keyword>
<gene>
    <name evidence="1" type="ORF">DEO72_LG5g1997</name>
</gene>
<dbReference type="EMBL" id="CP039349">
    <property type="protein sequence ID" value="QCD93920.1"/>
    <property type="molecule type" value="Genomic_DNA"/>
</dbReference>
<reference evidence="1 2" key="1">
    <citation type="submission" date="2019-04" db="EMBL/GenBank/DDBJ databases">
        <title>An improved genome assembly and genetic linkage map for asparagus bean, Vigna unguiculata ssp. sesquipedialis.</title>
        <authorList>
            <person name="Xia Q."/>
            <person name="Zhang R."/>
            <person name="Dong Y."/>
        </authorList>
    </citation>
    <scope>NUCLEOTIDE SEQUENCE [LARGE SCALE GENOMIC DNA]</scope>
    <source>
        <tissue evidence="1">Leaf</tissue>
    </source>
</reference>
<evidence type="ECO:0000313" key="1">
    <source>
        <dbReference type="EMBL" id="QCD93920.1"/>
    </source>
</evidence>
<dbReference type="AlphaFoldDB" id="A0A4D6LZA7"/>
<protein>
    <submittedName>
        <fullName evidence="1">Uncharacterized protein</fullName>
    </submittedName>
</protein>
<evidence type="ECO:0000313" key="2">
    <source>
        <dbReference type="Proteomes" id="UP000501690"/>
    </source>
</evidence>
<accession>A0A4D6LZA7</accession>
<dbReference type="Proteomes" id="UP000501690">
    <property type="component" value="Linkage Group LG5"/>
</dbReference>
<sequence length="99" mass="10955">MTTPLMLVSLRMPCQQLVGATPNHRQHPLQCAPASAPTSIDGARVHRTRTNPCTRASRRGRHGCTIVFVQHHHDLQLRAPRATTILARERGPISSCSFI</sequence>
<organism evidence="1 2">
    <name type="scientific">Vigna unguiculata</name>
    <name type="common">Cowpea</name>
    <dbReference type="NCBI Taxonomy" id="3917"/>
    <lineage>
        <taxon>Eukaryota</taxon>
        <taxon>Viridiplantae</taxon>
        <taxon>Streptophyta</taxon>
        <taxon>Embryophyta</taxon>
        <taxon>Tracheophyta</taxon>
        <taxon>Spermatophyta</taxon>
        <taxon>Magnoliopsida</taxon>
        <taxon>eudicotyledons</taxon>
        <taxon>Gunneridae</taxon>
        <taxon>Pentapetalae</taxon>
        <taxon>rosids</taxon>
        <taxon>fabids</taxon>
        <taxon>Fabales</taxon>
        <taxon>Fabaceae</taxon>
        <taxon>Papilionoideae</taxon>
        <taxon>50 kb inversion clade</taxon>
        <taxon>NPAAA clade</taxon>
        <taxon>indigoferoid/millettioid clade</taxon>
        <taxon>Phaseoleae</taxon>
        <taxon>Vigna</taxon>
    </lineage>
</organism>